<keyword evidence="1" id="KW-1133">Transmembrane helix</keyword>
<accession>A0A9P0KI11</accession>
<reference evidence="2" key="1">
    <citation type="submission" date="2022-03" db="EMBL/GenBank/DDBJ databases">
        <authorList>
            <person name="Sayadi A."/>
        </authorList>
    </citation>
    <scope>NUCLEOTIDE SEQUENCE</scope>
</reference>
<organism evidence="2 3">
    <name type="scientific">Acanthoscelides obtectus</name>
    <name type="common">Bean weevil</name>
    <name type="synonym">Bruchus obtectus</name>
    <dbReference type="NCBI Taxonomy" id="200917"/>
    <lineage>
        <taxon>Eukaryota</taxon>
        <taxon>Metazoa</taxon>
        <taxon>Ecdysozoa</taxon>
        <taxon>Arthropoda</taxon>
        <taxon>Hexapoda</taxon>
        <taxon>Insecta</taxon>
        <taxon>Pterygota</taxon>
        <taxon>Neoptera</taxon>
        <taxon>Endopterygota</taxon>
        <taxon>Coleoptera</taxon>
        <taxon>Polyphaga</taxon>
        <taxon>Cucujiformia</taxon>
        <taxon>Chrysomeloidea</taxon>
        <taxon>Chrysomelidae</taxon>
        <taxon>Bruchinae</taxon>
        <taxon>Bruchini</taxon>
        <taxon>Acanthoscelides</taxon>
    </lineage>
</organism>
<feature type="transmembrane region" description="Helical" evidence="1">
    <location>
        <begin position="12"/>
        <end position="30"/>
    </location>
</feature>
<keyword evidence="1" id="KW-0812">Transmembrane</keyword>
<evidence type="ECO:0000313" key="3">
    <source>
        <dbReference type="Proteomes" id="UP001152888"/>
    </source>
</evidence>
<keyword evidence="3" id="KW-1185">Reference proteome</keyword>
<dbReference type="AlphaFoldDB" id="A0A9P0KI11"/>
<sequence length="33" mass="3930">MKNWSKSTQINMVIQNQILILSYNCIYIVIPYP</sequence>
<name>A0A9P0KI11_ACAOB</name>
<gene>
    <name evidence="2" type="ORF">ACAOBT_LOCUS11809</name>
</gene>
<proteinExistence type="predicted"/>
<dbReference type="Proteomes" id="UP001152888">
    <property type="component" value="Unassembled WGS sequence"/>
</dbReference>
<evidence type="ECO:0000256" key="1">
    <source>
        <dbReference type="SAM" id="Phobius"/>
    </source>
</evidence>
<protein>
    <submittedName>
        <fullName evidence="2">Uncharacterized protein</fullName>
    </submittedName>
</protein>
<evidence type="ECO:0000313" key="2">
    <source>
        <dbReference type="EMBL" id="CAH1975817.1"/>
    </source>
</evidence>
<dbReference type="EMBL" id="CAKOFQ010006840">
    <property type="protein sequence ID" value="CAH1975817.1"/>
    <property type="molecule type" value="Genomic_DNA"/>
</dbReference>
<keyword evidence="1" id="KW-0472">Membrane</keyword>
<comment type="caution">
    <text evidence="2">The sequence shown here is derived from an EMBL/GenBank/DDBJ whole genome shotgun (WGS) entry which is preliminary data.</text>
</comment>